<evidence type="ECO:0000259" key="1">
    <source>
        <dbReference type="PROSITE" id="PS51186"/>
    </source>
</evidence>
<gene>
    <name evidence="2" type="ORF">SAMN04489716_1600</name>
</gene>
<feature type="domain" description="N-acetyltransferase" evidence="1">
    <location>
        <begin position="7"/>
        <end position="156"/>
    </location>
</feature>
<evidence type="ECO:0000313" key="3">
    <source>
        <dbReference type="Proteomes" id="UP000198688"/>
    </source>
</evidence>
<dbReference type="OrthoDB" id="1706016at2"/>
<dbReference type="PROSITE" id="PS51186">
    <property type="entry name" value="GNAT"/>
    <property type="match status" value="1"/>
</dbReference>
<dbReference type="Pfam" id="PF00583">
    <property type="entry name" value="Acetyltransf_1"/>
    <property type="match status" value="1"/>
</dbReference>
<keyword evidence="3" id="KW-1185">Reference proteome</keyword>
<evidence type="ECO:0000313" key="2">
    <source>
        <dbReference type="EMBL" id="SDS78086.1"/>
    </source>
</evidence>
<dbReference type="InterPro" id="IPR000182">
    <property type="entry name" value="GNAT_dom"/>
</dbReference>
<protein>
    <submittedName>
        <fullName evidence="2">Acetyltransferase (GNAT) family protein</fullName>
    </submittedName>
</protein>
<reference evidence="2 3" key="1">
    <citation type="submission" date="2016-10" db="EMBL/GenBank/DDBJ databases">
        <authorList>
            <person name="de Groot N.N."/>
        </authorList>
    </citation>
    <scope>NUCLEOTIDE SEQUENCE [LARGE SCALE GENOMIC DNA]</scope>
    <source>
        <strain evidence="2 3">DSM 43941</strain>
    </source>
</reference>
<keyword evidence="2" id="KW-0808">Transferase</keyword>
<dbReference type="SUPFAM" id="SSF55729">
    <property type="entry name" value="Acyl-CoA N-acyltransferases (Nat)"/>
    <property type="match status" value="1"/>
</dbReference>
<accession>A0A1H1V142</accession>
<dbReference type="EMBL" id="LT629758">
    <property type="protein sequence ID" value="SDS78086.1"/>
    <property type="molecule type" value="Genomic_DNA"/>
</dbReference>
<dbReference type="Gene3D" id="3.40.630.30">
    <property type="match status" value="1"/>
</dbReference>
<dbReference type="Proteomes" id="UP000198688">
    <property type="component" value="Chromosome I"/>
</dbReference>
<dbReference type="STRING" id="113562.SAMN04489716_1600"/>
<sequence length="156" mass="16812">MSRIVNGRLRAATAQDCGDLVRLWGLLFGDVAATTNEPWRQHAAGWFTRLVDDADNARFPVIEVDGAIVATAIGTLELGVPNPYCAKGRTVRLMNVITLAEHRGHGFATTLVLDVLAWARSVAADRVDLSATPAALPLYAKLGFTMTSAPRMKLVL</sequence>
<dbReference type="InterPro" id="IPR016181">
    <property type="entry name" value="Acyl_CoA_acyltransferase"/>
</dbReference>
<dbReference type="AlphaFoldDB" id="A0A1H1V142"/>
<dbReference type="RefSeq" id="WP_092542983.1">
    <property type="nucleotide sequence ID" value="NZ_BOMJ01000093.1"/>
</dbReference>
<dbReference type="GO" id="GO:0016747">
    <property type="term" value="F:acyltransferase activity, transferring groups other than amino-acyl groups"/>
    <property type="evidence" value="ECO:0007669"/>
    <property type="project" value="InterPro"/>
</dbReference>
<organism evidence="2 3">
    <name type="scientific">Actinoplanes derwentensis</name>
    <dbReference type="NCBI Taxonomy" id="113562"/>
    <lineage>
        <taxon>Bacteria</taxon>
        <taxon>Bacillati</taxon>
        <taxon>Actinomycetota</taxon>
        <taxon>Actinomycetes</taxon>
        <taxon>Micromonosporales</taxon>
        <taxon>Micromonosporaceae</taxon>
        <taxon>Actinoplanes</taxon>
    </lineage>
</organism>
<proteinExistence type="predicted"/>
<name>A0A1H1V142_9ACTN</name>
<dbReference type="CDD" id="cd04301">
    <property type="entry name" value="NAT_SF"/>
    <property type="match status" value="1"/>
</dbReference>